<feature type="compositionally biased region" description="Low complexity" evidence="4">
    <location>
        <begin position="818"/>
        <end position="835"/>
    </location>
</feature>
<comment type="caution">
    <text evidence="7">The sequence shown here is derived from an EMBL/GenBank/DDBJ whole genome shotgun (WGS) entry which is preliminary data.</text>
</comment>
<feature type="domain" description="GED" evidence="5">
    <location>
        <begin position="628"/>
        <end position="719"/>
    </location>
</feature>
<evidence type="ECO:0000256" key="4">
    <source>
        <dbReference type="SAM" id="MobiDB-lite"/>
    </source>
</evidence>
<reference evidence="7 8" key="1">
    <citation type="journal article" date="2024" name="IMA Fungus">
        <title>Apiospora arundinis, a panoply of carbohydrate-active enzymes and secondary metabolites.</title>
        <authorList>
            <person name="Sorensen T."/>
            <person name="Petersen C."/>
            <person name="Muurmann A.T."/>
            <person name="Christiansen J.V."/>
            <person name="Brundto M.L."/>
            <person name="Overgaard C.K."/>
            <person name="Boysen A.T."/>
            <person name="Wollenberg R.D."/>
            <person name="Larsen T.O."/>
            <person name="Sorensen J.L."/>
            <person name="Nielsen K.L."/>
            <person name="Sondergaard T.E."/>
        </authorList>
    </citation>
    <scope>NUCLEOTIDE SEQUENCE [LARGE SCALE GENOMIC DNA]</scope>
    <source>
        <strain evidence="7 8">AAU 773</strain>
    </source>
</reference>
<keyword evidence="2" id="KW-0342">GTP-binding</keyword>
<evidence type="ECO:0000259" key="5">
    <source>
        <dbReference type="PROSITE" id="PS51388"/>
    </source>
</evidence>
<feature type="compositionally biased region" description="Low complexity" evidence="4">
    <location>
        <begin position="744"/>
        <end position="755"/>
    </location>
</feature>
<keyword evidence="7" id="KW-0378">Hydrolase</keyword>
<keyword evidence="1" id="KW-0547">Nucleotide-binding</keyword>
<feature type="compositionally biased region" description="Polar residues" evidence="4">
    <location>
        <begin position="909"/>
        <end position="922"/>
    </location>
</feature>
<feature type="region of interest" description="Disordered" evidence="4">
    <location>
        <begin position="735"/>
        <end position="760"/>
    </location>
</feature>
<evidence type="ECO:0000259" key="6">
    <source>
        <dbReference type="PROSITE" id="PS51718"/>
    </source>
</evidence>
<evidence type="ECO:0000256" key="2">
    <source>
        <dbReference type="ARBA" id="ARBA00023134"/>
    </source>
</evidence>
<dbReference type="PANTHER" id="PTHR11566:SF149">
    <property type="entry name" value="GTPASE, PUTATIVE (AFU_ORTHOLOGUE AFUA_6G11890)-RELATED"/>
    <property type="match status" value="1"/>
</dbReference>
<dbReference type="PRINTS" id="PR00195">
    <property type="entry name" value="DYNAMIN"/>
</dbReference>
<feature type="region of interest" description="Disordered" evidence="4">
    <location>
        <begin position="799"/>
        <end position="835"/>
    </location>
</feature>
<dbReference type="Pfam" id="PF02212">
    <property type="entry name" value="GED"/>
    <property type="match status" value="1"/>
</dbReference>
<feature type="coiled-coil region" evidence="3">
    <location>
        <begin position="680"/>
        <end position="707"/>
    </location>
</feature>
<feature type="region of interest" description="Disordered" evidence="4">
    <location>
        <begin position="981"/>
        <end position="1014"/>
    </location>
</feature>
<dbReference type="InterPro" id="IPR020850">
    <property type="entry name" value="GED_dom"/>
</dbReference>
<dbReference type="Proteomes" id="UP001390339">
    <property type="component" value="Unassembled WGS sequence"/>
</dbReference>
<dbReference type="PROSITE" id="PS51718">
    <property type="entry name" value="G_DYNAMIN_2"/>
    <property type="match status" value="1"/>
</dbReference>
<proteinExistence type="predicted"/>
<evidence type="ECO:0000256" key="3">
    <source>
        <dbReference type="SAM" id="Coils"/>
    </source>
</evidence>
<dbReference type="EMBL" id="JAPCWZ010000001">
    <property type="protein sequence ID" value="KAK8879974.1"/>
    <property type="molecule type" value="Genomic_DNA"/>
</dbReference>
<dbReference type="SUPFAM" id="SSF52540">
    <property type="entry name" value="P-loop containing nucleoside triphosphate hydrolases"/>
    <property type="match status" value="1"/>
</dbReference>
<dbReference type="PANTHER" id="PTHR11566">
    <property type="entry name" value="DYNAMIN"/>
    <property type="match status" value="1"/>
</dbReference>
<accession>A0ABR2JMA0</accession>
<feature type="compositionally biased region" description="Polar residues" evidence="4">
    <location>
        <begin position="981"/>
        <end position="997"/>
    </location>
</feature>
<evidence type="ECO:0000313" key="8">
    <source>
        <dbReference type="Proteomes" id="UP001390339"/>
    </source>
</evidence>
<dbReference type="InterPro" id="IPR045063">
    <property type="entry name" value="Dynamin_N"/>
</dbReference>
<dbReference type="InterPro" id="IPR030381">
    <property type="entry name" value="G_DYNAMIN_dom"/>
</dbReference>
<dbReference type="InterPro" id="IPR000375">
    <property type="entry name" value="Dynamin_stalk"/>
</dbReference>
<feature type="domain" description="Dynamin-type G" evidence="6">
    <location>
        <begin position="36"/>
        <end position="318"/>
    </location>
</feature>
<dbReference type="GO" id="GO:0016787">
    <property type="term" value="F:hydrolase activity"/>
    <property type="evidence" value="ECO:0007669"/>
    <property type="project" value="UniProtKB-KW"/>
</dbReference>
<name>A0ABR2JMA0_9PEZI</name>
<evidence type="ECO:0000256" key="1">
    <source>
        <dbReference type="ARBA" id="ARBA00022741"/>
    </source>
</evidence>
<gene>
    <name evidence="7" type="ORF">PGQ11_001268</name>
</gene>
<dbReference type="PROSITE" id="PS51388">
    <property type="entry name" value="GED"/>
    <property type="match status" value="1"/>
</dbReference>
<keyword evidence="3" id="KW-0175">Coiled coil</keyword>
<dbReference type="SMART" id="SM00053">
    <property type="entry name" value="DYNc"/>
    <property type="match status" value="1"/>
</dbReference>
<feature type="compositionally biased region" description="Polar residues" evidence="4">
    <location>
        <begin position="1004"/>
        <end position="1014"/>
    </location>
</feature>
<dbReference type="Gene3D" id="3.40.50.300">
    <property type="entry name" value="P-loop containing nucleotide triphosphate hydrolases"/>
    <property type="match status" value="1"/>
</dbReference>
<feature type="region of interest" description="Disordered" evidence="4">
    <location>
        <begin position="903"/>
        <end position="964"/>
    </location>
</feature>
<dbReference type="Pfam" id="PF00350">
    <property type="entry name" value="Dynamin_N"/>
    <property type="match status" value="1"/>
</dbReference>
<dbReference type="CDD" id="cd08771">
    <property type="entry name" value="DLP_1"/>
    <property type="match status" value="1"/>
</dbReference>
<organism evidence="7 8">
    <name type="scientific">Apiospora arundinis</name>
    <dbReference type="NCBI Taxonomy" id="335852"/>
    <lineage>
        <taxon>Eukaryota</taxon>
        <taxon>Fungi</taxon>
        <taxon>Dikarya</taxon>
        <taxon>Ascomycota</taxon>
        <taxon>Pezizomycotina</taxon>
        <taxon>Sordariomycetes</taxon>
        <taxon>Xylariomycetidae</taxon>
        <taxon>Amphisphaeriales</taxon>
        <taxon>Apiosporaceae</taxon>
        <taxon>Apiospora</taxon>
    </lineage>
</organism>
<dbReference type="InterPro" id="IPR027417">
    <property type="entry name" value="P-loop_NTPase"/>
</dbReference>
<protein>
    <submittedName>
        <fullName evidence="7">P-loop containing nucleoside triphosphate hydrolase protein</fullName>
    </submittedName>
</protein>
<keyword evidence="8" id="KW-1185">Reference proteome</keyword>
<feature type="compositionally biased region" description="Polar residues" evidence="4">
    <location>
        <begin position="799"/>
        <end position="815"/>
    </location>
</feature>
<dbReference type="InterPro" id="IPR022812">
    <property type="entry name" value="Dynamin"/>
</dbReference>
<feature type="compositionally biased region" description="Low complexity" evidence="4">
    <location>
        <begin position="928"/>
        <end position="948"/>
    </location>
</feature>
<dbReference type="InterPro" id="IPR001401">
    <property type="entry name" value="Dynamin_GTPase"/>
</dbReference>
<sequence length="1014" mass="110836">MADIRLDTTALDQLHGEQKALLDTIDGLRKHGVGRFVDLPQIIVVGDQSSGKSSVLEAISRVRFPVDDKLCTRFPTELVLRTNDKTKIEVHIQRQDQSPANGGDMPFSDIAFNKEALPEIIKNAKQKILPGDTGFSEDVLRVEISGPDVPSLTLVDLPGFYHSEDNDQSSAGRVAVNRLAERYMKKKNSIILAIVSARDQLIKQEVLSKVKLHDKNKERTLGIITKPDLLNSNSNDEEAFIRLMKNEDPFYQLSLGWHVLRNRSEFENGDSDDERDNKETEFFQSGPWSTVPSKNRGIDRLRKKLSNVLLSHIKKNLPSMIEQIQSEMNSRHQAIKRLGEPRSSPQQLRSYLDKIASQFHTLSSHAVEGNYSDAFFGGLFAAPDDSATESTRRTKKFRALIRDLNRVFAHVLSTRGSHCVILPRTKDNECDSMSNDTKPGVPLYLAGLIDLYDFERPQEVSFEKIAGELEDLSSANQGTEFPGTPNDRLAVELFRDQSQPWGKIAQYHVRLVLDMSRHFVNELVGYIVSPSAGKAFSAILADVVDPFFEMKSQVLEQKVNELLHHYRTGHPQPLDTEFRMLLTARRRKNLEAEVLDKLLRDQPELFKAEALEKLRQVTHDANASKCGIEGLIERSETYYKMALRTFIDNIMILAIENCLVQDIPSIFTTEMVSQMDDAELDRLASESEDIRDERVQLQKEHDALKEGLKHCNRYQERGIPFIPAVVVHLDTASSHSATTVGKVAPSRSPSATSRSTTDEAVPLRVPGSKMTCHDTEPHKPNHPTNGHKVETIPIRSGNSASCMKQAPTAPSSAGMNQPAPASALPPGGSIVGSGSLPPSLGSGVAAGFNSAITTSNSPQTMPLSVPGLSSLGSGYAAGTSNTTTTTSYQQTTPLAVSGLSNLGSGSAARPNNATTISSSPQTMPWAVPGLPSQAGPSSSSPSLSAPGAKQGTAGSFDLFGFPRPLPQGPVQSTIFPKSNLTLGSTVSSNGSFQTTANPLGFPTPKQTGRQGKDG</sequence>
<evidence type="ECO:0000313" key="7">
    <source>
        <dbReference type="EMBL" id="KAK8879974.1"/>
    </source>
</evidence>
<dbReference type="InterPro" id="IPR003130">
    <property type="entry name" value="GED"/>
</dbReference>
<dbReference type="Pfam" id="PF01031">
    <property type="entry name" value="Dynamin_M"/>
    <property type="match status" value="1"/>
</dbReference>